<dbReference type="Pfam" id="PF14595">
    <property type="entry name" value="Thioredoxin_9"/>
    <property type="match status" value="1"/>
</dbReference>
<protein>
    <submittedName>
        <fullName evidence="2">Thioredoxin family protein</fullName>
    </submittedName>
</protein>
<dbReference type="InterPro" id="IPR036249">
    <property type="entry name" value="Thioredoxin-like_sf"/>
</dbReference>
<gene>
    <name evidence="2" type="ORF">RI845_04930</name>
</gene>
<keyword evidence="1" id="KW-0472">Membrane</keyword>
<keyword evidence="3" id="KW-1185">Reference proteome</keyword>
<accession>A0ABY9TL83</accession>
<organism evidence="2 3">
    <name type="scientific">Thalassotalea nanhaiensis</name>
    <dbReference type="NCBI Taxonomy" id="3065648"/>
    <lineage>
        <taxon>Bacteria</taxon>
        <taxon>Pseudomonadati</taxon>
        <taxon>Pseudomonadota</taxon>
        <taxon>Gammaproteobacteria</taxon>
        <taxon>Alteromonadales</taxon>
        <taxon>Colwelliaceae</taxon>
        <taxon>Thalassotalea</taxon>
    </lineage>
</organism>
<dbReference type="SUPFAM" id="SSF52833">
    <property type="entry name" value="Thioredoxin-like"/>
    <property type="match status" value="1"/>
</dbReference>
<dbReference type="RefSeq" id="WP_348388634.1">
    <property type="nucleotide sequence ID" value="NZ_CP134146.1"/>
</dbReference>
<evidence type="ECO:0000313" key="2">
    <source>
        <dbReference type="EMBL" id="WNC69492.1"/>
    </source>
</evidence>
<dbReference type="Gene3D" id="3.40.30.10">
    <property type="entry name" value="Glutaredoxin"/>
    <property type="match status" value="1"/>
</dbReference>
<dbReference type="Proteomes" id="UP001248581">
    <property type="component" value="Chromosome"/>
</dbReference>
<dbReference type="EMBL" id="CP134146">
    <property type="protein sequence ID" value="WNC69492.1"/>
    <property type="molecule type" value="Genomic_DNA"/>
</dbReference>
<feature type="transmembrane region" description="Helical" evidence="1">
    <location>
        <begin position="27"/>
        <end position="45"/>
    </location>
</feature>
<dbReference type="CDD" id="cd02947">
    <property type="entry name" value="TRX_family"/>
    <property type="match status" value="1"/>
</dbReference>
<reference evidence="3" key="1">
    <citation type="submission" date="2023-09" db="EMBL/GenBank/DDBJ databases">
        <authorList>
            <person name="Li S."/>
            <person name="Li X."/>
            <person name="Zhang C."/>
            <person name="Zhao Z."/>
        </authorList>
    </citation>
    <scope>NUCLEOTIDE SEQUENCE [LARGE SCALE GENOMIC DNA]</scope>
    <source>
        <strain evidence="3">SQ345</strain>
    </source>
</reference>
<proteinExistence type="predicted"/>
<evidence type="ECO:0000313" key="3">
    <source>
        <dbReference type="Proteomes" id="UP001248581"/>
    </source>
</evidence>
<name>A0ABY9TL83_9GAMM</name>
<keyword evidence="1" id="KW-1133">Transmembrane helix</keyword>
<keyword evidence="1" id="KW-0812">Transmembrane</keyword>
<evidence type="ECO:0000256" key="1">
    <source>
        <dbReference type="SAM" id="Phobius"/>
    </source>
</evidence>
<sequence length="188" mass="21707">MNINNSNDSNAESNNKKITFLQKYKKTIMFLAFAFWVGFAVLYSMQSNAKEPYPVGDISKQQLLENHQEFADNYYDYQLSDNELTAIDAIADKVNIKVFFGTWCHDSEREVPRFLQSFKHSQSKVSLIALDGNKSDPDGLAKQNKIKYTPTFVVYDGNVEIGRIVERPKQSLAEDIWMIWYNYSSTKT</sequence>